<dbReference type="SMART" id="SM00829">
    <property type="entry name" value="PKS_ER"/>
    <property type="match status" value="1"/>
</dbReference>
<name>A0ABS8D6X5_9NEIS</name>
<evidence type="ECO:0000313" key="4">
    <source>
        <dbReference type="EMBL" id="MCB6183778.1"/>
    </source>
</evidence>
<keyword evidence="1" id="KW-0521">NADP</keyword>
<sequence length="323" mass="35298">MKQIQVNPTDQKLIVTEVEIPTPAKDEVLIKVFACGVNRMDLLQRQGHYPIPPTDSTILGVEVSGEVIRVGSETNSGLIGKPVCTLVNGGGYAEFVVAKARMLMPIPEGWTVEEAAAYPEAALTIQNTVHQITLKQNQNPTILVHGGTSGIGVFAVQQLKGLGYKVITTVGSETKKKTAYALGCDLVINYNTEDFELLIKELAYKVDVVLDMVAGSYTQKNINVLNEFGHLIIIAFQGGRKSEVDIAKLLSKKITIKAVTLRSLETVEKVKLVNDAIRLNNNLFKMNKIKPVIGSTFSLQEAERAHEALAKHSHVGKIILKPY</sequence>
<dbReference type="Proteomes" id="UP001165395">
    <property type="component" value="Unassembled WGS sequence"/>
</dbReference>
<dbReference type="InterPro" id="IPR011032">
    <property type="entry name" value="GroES-like_sf"/>
</dbReference>
<dbReference type="SUPFAM" id="SSF50129">
    <property type="entry name" value="GroES-like"/>
    <property type="match status" value="1"/>
</dbReference>
<dbReference type="EMBL" id="JAJBZT010000004">
    <property type="protein sequence ID" value="MCB6183778.1"/>
    <property type="molecule type" value="Genomic_DNA"/>
</dbReference>
<evidence type="ECO:0000313" key="5">
    <source>
        <dbReference type="Proteomes" id="UP001165395"/>
    </source>
</evidence>
<dbReference type="Gene3D" id="3.90.180.10">
    <property type="entry name" value="Medium-chain alcohol dehydrogenases, catalytic domain"/>
    <property type="match status" value="1"/>
</dbReference>
<proteinExistence type="predicted"/>
<dbReference type="NCBIfam" id="TIGR02824">
    <property type="entry name" value="quinone_pig3"/>
    <property type="match status" value="1"/>
</dbReference>
<dbReference type="PANTHER" id="PTHR48106:SF8">
    <property type="entry name" value="OS02G0805600 PROTEIN"/>
    <property type="match status" value="1"/>
</dbReference>
<reference evidence="4" key="1">
    <citation type="submission" date="2021-10" db="EMBL/GenBank/DDBJ databases">
        <title>The complete genome sequence of Leeia sp. TBRC 13508.</title>
        <authorList>
            <person name="Charoenyingcharoen P."/>
            <person name="Yukphan P."/>
        </authorList>
    </citation>
    <scope>NUCLEOTIDE SEQUENCE</scope>
    <source>
        <strain evidence="4">TBRC 13508</strain>
    </source>
</reference>
<dbReference type="SUPFAM" id="SSF51735">
    <property type="entry name" value="NAD(P)-binding Rossmann-fold domains"/>
    <property type="match status" value="1"/>
</dbReference>
<dbReference type="InterPro" id="IPR013154">
    <property type="entry name" value="ADH-like_N"/>
</dbReference>
<evidence type="ECO:0000259" key="3">
    <source>
        <dbReference type="SMART" id="SM00829"/>
    </source>
</evidence>
<dbReference type="PANTHER" id="PTHR48106">
    <property type="entry name" value="QUINONE OXIDOREDUCTASE PIG3-RELATED"/>
    <property type="match status" value="1"/>
</dbReference>
<accession>A0ABS8D6X5</accession>
<dbReference type="Pfam" id="PF00107">
    <property type="entry name" value="ADH_zinc_N"/>
    <property type="match status" value="1"/>
</dbReference>
<keyword evidence="2" id="KW-0560">Oxidoreductase</keyword>
<dbReference type="InterPro" id="IPR020843">
    <property type="entry name" value="ER"/>
</dbReference>
<dbReference type="CDD" id="cd05276">
    <property type="entry name" value="p53_inducible_oxidoreductase"/>
    <property type="match status" value="1"/>
</dbReference>
<gene>
    <name evidence="4" type="ORF">LIN78_09490</name>
</gene>
<evidence type="ECO:0000256" key="1">
    <source>
        <dbReference type="ARBA" id="ARBA00022857"/>
    </source>
</evidence>
<dbReference type="InterPro" id="IPR036291">
    <property type="entry name" value="NAD(P)-bd_dom_sf"/>
</dbReference>
<dbReference type="RefSeq" id="WP_227180550.1">
    <property type="nucleotide sequence ID" value="NZ_JAJBZT010000004.1"/>
</dbReference>
<dbReference type="InterPro" id="IPR013149">
    <property type="entry name" value="ADH-like_C"/>
</dbReference>
<keyword evidence="5" id="KW-1185">Reference proteome</keyword>
<protein>
    <submittedName>
        <fullName evidence="4">NAD(P)H-quinone oxidoreductase</fullName>
    </submittedName>
</protein>
<organism evidence="4 5">
    <name type="scientific">Leeia speluncae</name>
    <dbReference type="NCBI Taxonomy" id="2884804"/>
    <lineage>
        <taxon>Bacteria</taxon>
        <taxon>Pseudomonadati</taxon>
        <taxon>Pseudomonadota</taxon>
        <taxon>Betaproteobacteria</taxon>
        <taxon>Neisseriales</taxon>
        <taxon>Leeiaceae</taxon>
        <taxon>Leeia</taxon>
    </lineage>
</organism>
<dbReference type="InterPro" id="IPR014189">
    <property type="entry name" value="Quinone_OxRdtase_PIG3"/>
</dbReference>
<comment type="caution">
    <text evidence="4">The sequence shown here is derived from an EMBL/GenBank/DDBJ whole genome shotgun (WGS) entry which is preliminary data.</text>
</comment>
<dbReference type="Gene3D" id="3.40.50.720">
    <property type="entry name" value="NAD(P)-binding Rossmann-like Domain"/>
    <property type="match status" value="1"/>
</dbReference>
<dbReference type="Pfam" id="PF08240">
    <property type="entry name" value="ADH_N"/>
    <property type="match status" value="1"/>
</dbReference>
<evidence type="ECO:0000256" key="2">
    <source>
        <dbReference type="ARBA" id="ARBA00023002"/>
    </source>
</evidence>
<feature type="domain" description="Enoyl reductase (ER)" evidence="3">
    <location>
        <begin position="9"/>
        <end position="320"/>
    </location>
</feature>